<reference evidence="5 6" key="1">
    <citation type="submission" date="2018-03" db="EMBL/GenBank/DDBJ databases">
        <authorList>
            <person name="Fogelqvist J."/>
        </authorList>
    </citation>
    <scope>NUCLEOTIDE SEQUENCE [LARGE SCALE GENOMIC DNA]</scope>
</reference>
<accession>A0A3P3YE76</accession>
<evidence type="ECO:0000313" key="6">
    <source>
        <dbReference type="Proteomes" id="UP000290189"/>
    </source>
</evidence>
<feature type="signal peptide" evidence="4">
    <location>
        <begin position="1"/>
        <end position="16"/>
    </location>
</feature>
<dbReference type="SMART" id="SM00025">
    <property type="entry name" value="Pumilio"/>
    <property type="match status" value="5"/>
</dbReference>
<dbReference type="AlphaFoldDB" id="A0A3P3YE76"/>
<name>A0A3P3YE76_PLABS</name>
<dbReference type="GO" id="GO:0003729">
    <property type="term" value="F:mRNA binding"/>
    <property type="evidence" value="ECO:0007669"/>
    <property type="project" value="TreeGrafter"/>
</dbReference>
<dbReference type="SUPFAM" id="SSF48371">
    <property type="entry name" value="ARM repeat"/>
    <property type="match status" value="1"/>
</dbReference>
<proteinExistence type="predicted"/>
<keyword evidence="1" id="KW-0677">Repeat</keyword>
<dbReference type="GO" id="GO:0006417">
    <property type="term" value="P:regulation of translation"/>
    <property type="evidence" value="ECO:0007669"/>
    <property type="project" value="TreeGrafter"/>
</dbReference>
<dbReference type="PROSITE" id="PS50302">
    <property type="entry name" value="PUM"/>
    <property type="match status" value="1"/>
</dbReference>
<dbReference type="Gene3D" id="1.25.10.10">
    <property type="entry name" value="Leucine-rich Repeat Variant"/>
    <property type="match status" value="2"/>
</dbReference>
<protein>
    <recommendedName>
        <fullName evidence="7">PUM-HD domain-containing protein</fullName>
    </recommendedName>
</protein>
<feature type="repeat" description="Pumilio" evidence="2">
    <location>
        <begin position="267"/>
        <end position="302"/>
    </location>
</feature>
<geneLocation type="mitochondrion" evidence="5"/>
<dbReference type="PANTHER" id="PTHR13389:SF0">
    <property type="entry name" value="PUMILIO HOMOLOG 3"/>
    <property type="match status" value="1"/>
</dbReference>
<dbReference type="InterPro" id="IPR040059">
    <property type="entry name" value="PUM3"/>
</dbReference>
<feature type="region of interest" description="Disordered" evidence="3">
    <location>
        <begin position="162"/>
        <end position="232"/>
    </location>
</feature>
<gene>
    <name evidence="5" type="ORF">PLBR_LOCUS5647</name>
</gene>
<dbReference type="EMBL" id="OVEO01000009">
    <property type="protein sequence ID" value="SPQ98432.1"/>
    <property type="molecule type" value="Genomic_DNA"/>
</dbReference>
<evidence type="ECO:0000256" key="2">
    <source>
        <dbReference type="PROSITE-ProRule" id="PRU00317"/>
    </source>
</evidence>
<feature type="compositionally biased region" description="Basic and acidic residues" evidence="3">
    <location>
        <begin position="206"/>
        <end position="223"/>
    </location>
</feature>
<dbReference type="PANTHER" id="PTHR13389">
    <property type="entry name" value="PUMILIO HOMOLOG 3"/>
    <property type="match status" value="1"/>
</dbReference>
<dbReference type="InterPro" id="IPR001313">
    <property type="entry name" value="Pumilio_RNA-bd_rpt"/>
</dbReference>
<dbReference type="InterPro" id="IPR011989">
    <property type="entry name" value="ARM-like"/>
</dbReference>
<dbReference type="InterPro" id="IPR016024">
    <property type="entry name" value="ARM-type_fold"/>
</dbReference>
<evidence type="ECO:0000256" key="4">
    <source>
        <dbReference type="SAM" id="SignalP"/>
    </source>
</evidence>
<keyword evidence="5" id="KW-0496">Mitochondrion</keyword>
<evidence type="ECO:0000313" key="5">
    <source>
        <dbReference type="EMBL" id="SPQ98432.1"/>
    </source>
</evidence>
<organism evidence="5 6">
    <name type="scientific">Plasmodiophora brassicae</name>
    <name type="common">Clubroot disease agent</name>
    <dbReference type="NCBI Taxonomy" id="37360"/>
    <lineage>
        <taxon>Eukaryota</taxon>
        <taxon>Sar</taxon>
        <taxon>Rhizaria</taxon>
        <taxon>Endomyxa</taxon>
        <taxon>Phytomyxea</taxon>
        <taxon>Plasmodiophorida</taxon>
        <taxon>Plasmodiophoridae</taxon>
        <taxon>Plasmodiophora</taxon>
    </lineage>
</organism>
<evidence type="ECO:0008006" key="7">
    <source>
        <dbReference type="Google" id="ProtNLM"/>
    </source>
</evidence>
<evidence type="ECO:0000256" key="3">
    <source>
        <dbReference type="SAM" id="MobiDB-lite"/>
    </source>
</evidence>
<dbReference type="GO" id="GO:0005730">
    <property type="term" value="C:nucleolus"/>
    <property type="evidence" value="ECO:0007669"/>
    <property type="project" value="TreeGrafter"/>
</dbReference>
<evidence type="ECO:0000256" key="1">
    <source>
        <dbReference type="ARBA" id="ARBA00022737"/>
    </source>
</evidence>
<keyword evidence="4" id="KW-0732">Signal</keyword>
<feature type="compositionally biased region" description="Acidic residues" evidence="3">
    <location>
        <begin position="164"/>
        <end position="198"/>
    </location>
</feature>
<feature type="chain" id="PRO_5018330239" description="PUM-HD domain-containing protein" evidence="4">
    <location>
        <begin position="17"/>
        <end position="717"/>
    </location>
</feature>
<dbReference type="Proteomes" id="UP000290189">
    <property type="component" value="Unassembled WGS sequence"/>
</dbReference>
<sequence length="717" mass="78954">MCLLAVLLLRWVMRRTIPVGQESYVRHDGVIQLRENNDQPPVAGFVARNRAIGGKAEATEQAKARIWWAEARRGTRYSNLQLFGLHSGLLAARTKDRGGVRGGLGCRALCQDPLDYRYPMAVVEVLDDNDNVVEAYEGYAVDATHTDDDDDDVGFADEIAVLVGDDDDDDDNDNEGVTDEESADVDNEGSGCDDEESVEGAAVGTKRGESSRSKNSRAEQKERAKTRKMQRAHADTVEEAIRAWGHSPIKSAPASERHARVEAVLIALKDKMSEIAVKRNVAMLLQQCIKYGDKSQRKRIMDALRPHLLTLSCHVYAVHVVLKLIRYGVVGVYDAVKGHARELAFHRIGFRVLDMLWRAGTNQTQRDALACEFFGKRFLALNTDTMKFADAIKQEGGEEVAASVRRAVEKCVEKEVVHLSTMHALLWQYMSHCEAGRESLCDLFKDRCLELMGTHDGVIAVCHLIEYSSSKLRKAIVKSWKGKVMEMCLDGDGYLAVMKALLILDDTVLSQKSILGELYGRLVELALSPSGRLVLLAVLSGSFSTAEERDIIPPRPDHAASSKKDMETRLKELRANLVPHLRDELRAAVPSAASIACHRGNAPIVTSGMSAELMRDLMAAPSVARQLCTDPAAHRILKSFVKEGPEDVAACVVEYVVGNAADLVSTCAAWIMVAIMESDAHADARQRLRRALRGAAVDGAGAGQQQLRQLVQARRKK</sequence>